<feature type="region of interest" description="Disordered" evidence="1">
    <location>
        <begin position="85"/>
        <end position="106"/>
    </location>
</feature>
<dbReference type="Proteomes" id="UP000593571">
    <property type="component" value="Unassembled WGS sequence"/>
</dbReference>
<organism evidence="2 3">
    <name type="scientific">Rousettus aegyptiacus</name>
    <name type="common">Egyptian fruit bat</name>
    <name type="synonym">Pteropus aegyptiacus</name>
    <dbReference type="NCBI Taxonomy" id="9407"/>
    <lineage>
        <taxon>Eukaryota</taxon>
        <taxon>Metazoa</taxon>
        <taxon>Chordata</taxon>
        <taxon>Craniata</taxon>
        <taxon>Vertebrata</taxon>
        <taxon>Euteleostomi</taxon>
        <taxon>Mammalia</taxon>
        <taxon>Eutheria</taxon>
        <taxon>Laurasiatheria</taxon>
        <taxon>Chiroptera</taxon>
        <taxon>Yinpterochiroptera</taxon>
        <taxon>Pteropodoidea</taxon>
        <taxon>Pteropodidae</taxon>
        <taxon>Rousettinae</taxon>
        <taxon>Rousettus</taxon>
    </lineage>
</organism>
<protein>
    <submittedName>
        <fullName evidence="2">Uncharacterized protein</fullName>
    </submittedName>
</protein>
<dbReference type="EMBL" id="JACASE010000005">
    <property type="protein sequence ID" value="KAF6465725.1"/>
    <property type="molecule type" value="Genomic_DNA"/>
</dbReference>
<feature type="compositionally biased region" description="Pro residues" evidence="1">
    <location>
        <begin position="226"/>
        <end position="236"/>
    </location>
</feature>
<name>A0A7J8H1A0_ROUAE</name>
<accession>A0A7J8H1A0</accession>
<proteinExistence type="predicted"/>
<dbReference type="AlphaFoldDB" id="A0A7J8H1A0"/>
<feature type="region of interest" description="Disordered" evidence="1">
    <location>
        <begin position="191"/>
        <end position="236"/>
    </location>
</feature>
<comment type="caution">
    <text evidence="2">The sequence shown here is derived from an EMBL/GenBank/DDBJ whole genome shotgun (WGS) entry which is preliminary data.</text>
</comment>
<sequence length="236" mass="24192">MADTVQVNEDGCRVRVCPCHQDACLTRLSKEAGHTGDVRHEDRDIHTPMVTYGQGSRKGHGTCLRVTVPGFLVSDGPVSPSLVPKAARQACGEDPAGGRGPGSRAAEPQKAAAGLCGRCPVTDRVHLLLSVCPQMPEPARAWGTGGAGGPVPAALLLKSQRPSATHGPSPGGGSALAAWCLSWGCGGQGRRSLTRQPPGAAIPLPTSATDDSRLRRGLGGRAVGPQGPPPTTRTCE</sequence>
<evidence type="ECO:0000256" key="1">
    <source>
        <dbReference type="SAM" id="MobiDB-lite"/>
    </source>
</evidence>
<evidence type="ECO:0000313" key="2">
    <source>
        <dbReference type="EMBL" id="KAF6465725.1"/>
    </source>
</evidence>
<reference evidence="2 3" key="1">
    <citation type="journal article" date="2020" name="Nature">
        <title>Six reference-quality genomes reveal evolution of bat adaptations.</title>
        <authorList>
            <person name="Jebb D."/>
            <person name="Huang Z."/>
            <person name="Pippel M."/>
            <person name="Hughes G.M."/>
            <person name="Lavrichenko K."/>
            <person name="Devanna P."/>
            <person name="Winkler S."/>
            <person name="Jermiin L.S."/>
            <person name="Skirmuntt E.C."/>
            <person name="Katzourakis A."/>
            <person name="Burkitt-Gray L."/>
            <person name="Ray D.A."/>
            <person name="Sullivan K.A.M."/>
            <person name="Roscito J.G."/>
            <person name="Kirilenko B.M."/>
            <person name="Davalos L.M."/>
            <person name="Corthals A.P."/>
            <person name="Power M.L."/>
            <person name="Jones G."/>
            <person name="Ransome R.D."/>
            <person name="Dechmann D.K.N."/>
            <person name="Locatelli A.G."/>
            <person name="Puechmaille S.J."/>
            <person name="Fedrigo O."/>
            <person name="Jarvis E.D."/>
            <person name="Hiller M."/>
            <person name="Vernes S.C."/>
            <person name="Myers E.W."/>
            <person name="Teeling E.C."/>
        </authorList>
    </citation>
    <scope>NUCLEOTIDE SEQUENCE [LARGE SCALE GENOMIC DNA]</scope>
    <source>
        <strain evidence="2">MRouAeg1</strain>
        <tissue evidence="2">Muscle</tissue>
    </source>
</reference>
<keyword evidence="3" id="KW-1185">Reference proteome</keyword>
<evidence type="ECO:0000313" key="3">
    <source>
        <dbReference type="Proteomes" id="UP000593571"/>
    </source>
</evidence>
<gene>
    <name evidence="2" type="ORF">HJG63_011148</name>
</gene>